<dbReference type="InterPro" id="IPR000319">
    <property type="entry name" value="Asp-semialdehyde_DH_CS"/>
</dbReference>
<dbReference type="Gene3D" id="3.30.360.10">
    <property type="entry name" value="Dihydrodipicolinate Reductase, domain 2"/>
    <property type="match status" value="1"/>
</dbReference>
<dbReference type="PANTHER" id="PTHR46278">
    <property type="entry name" value="DEHYDROGENASE, PUTATIVE-RELATED"/>
    <property type="match status" value="1"/>
</dbReference>
<evidence type="ECO:0000256" key="3">
    <source>
        <dbReference type="ARBA" id="ARBA00022857"/>
    </source>
</evidence>
<gene>
    <name evidence="8" type="ORF">WB403_50900</name>
</gene>
<evidence type="ECO:0000256" key="1">
    <source>
        <dbReference type="ARBA" id="ARBA00010584"/>
    </source>
</evidence>
<evidence type="ECO:0000256" key="2">
    <source>
        <dbReference type="ARBA" id="ARBA00022605"/>
    </source>
</evidence>
<keyword evidence="2" id="KW-0028">Amino-acid biosynthesis</keyword>
<dbReference type="PROSITE" id="PS01103">
    <property type="entry name" value="ASD"/>
    <property type="match status" value="1"/>
</dbReference>
<feature type="domain" description="Semialdehyde dehydrogenase dimerisation" evidence="7">
    <location>
        <begin position="2"/>
        <end position="84"/>
    </location>
</feature>
<keyword evidence="4" id="KW-0560">Oxidoreductase</keyword>
<dbReference type="EMBL" id="JBBAYM010000608">
    <property type="protein sequence ID" value="MEI5617421.1"/>
    <property type="molecule type" value="Genomic_DNA"/>
</dbReference>
<keyword evidence="9" id="KW-1185">Reference proteome</keyword>
<dbReference type="Pfam" id="PF02774">
    <property type="entry name" value="Semialdhyde_dhC"/>
    <property type="match status" value="1"/>
</dbReference>
<feature type="non-terminal residue" evidence="8">
    <location>
        <position position="1"/>
    </location>
</feature>
<keyword evidence="5" id="KW-0486">Methionine biosynthesis</keyword>
<evidence type="ECO:0000313" key="9">
    <source>
        <dbReference type="Proteomes" id="UP001365781"/>
    </source>
</evidence>
<organism evidence="8 9">
    <name type="scientific">Streptomyces brasiliscabiei</name>
    <dbReference type="NCBI Taxonomy" id="2736302"/>
    <lineage>
        <taxon>Bacteria</taxon>
        <taxon>Bacillati</taxon>
        <taxon>Actinomycetota</taxon>
        <taxon>Actinomycetes</taxon>
        <taxon>Kitasatosporales</taxon>
        <taxon>Streptomycetaceae</taxon>
        <taxon>Streptomyces</taxon>
    </lineage>
</organism>
<dbReference type="PANTHER" id="PTHR46278:SF2">
    <property type="entry name" value="ASPARTATE-SEMIALDEHYDE DEHYDROGENASE"/>
    <property type="match status" value="1"/>
</dbReference>
<comment type="caution">
    <text evidence="8">The sequence shown here is derived from an EMBL/GenBank/DDBJ whole genome shotgun (WGS) entry which is preliminary data.</text>
</comment>
<evidence type="ECO:0000259" key="7">
    <source>
        <dbReference type="Pfam" id="PF02774"/>
    </source>
</evidence>
<proteinExistence type="inferred from homology"/>
<comment type="similarity">
    <text evidence="1">Belongs to the aspartate-semialdehyde dehydrogenase family.</text>
</comment>
<reference evidence="8 9" key="1">
    <citation type="submission" date="2024-03" db="EMBL/GenBank/DDBJ databases">
        <title>First Report of Pectobacterium brasiliscabiei causing potato scab in china.</title>
        <authorList>
            <person name="Handique U."/>
        </authorList>
    </citation>
    <scope>NUCLEOTIDE SEQUENCE [LARGE SCALE GENOMIC DNA]</scope>
    <source>
        <strain evidence="8 9">ZRIMU1503</strain>
    </source>
</reference>
<comment type="pathway">
    <text evidence="6">Amino-acid biosynthesis.</text>
</comment>
<accession>A0ABU8GW55</accession>
<keyword evidence="3" id="KW-0521">NADP</keyword>
<evidence type="ECO:0000313" key="8">
    <source>
        <dbReference type="EMBL" id="MEI5617421.1"/>
    </source>
</evidence>
<evidence type="ECO:0000256" key="5">
    <source>
        <dbReference type="ARBA" id="ARBA00023167"/>
    </source>
</evidence>
<sequence>HKILGHTTIAVNPTCVRVPVFFGHSEAINIETRMPYDFEHVKQLLNDAPGLESIDDEGDYPTAVSDASGNDTVYVGRLRQDISHP</sequence>
<evidence type="ECO:0000256" key="4">
    <source>
        <dbReference type="ARBA" id="ARBA00023002"/>
    </source>
</evidence>
<name>A0ABU8GW55_9ACTN</name>
<evidence type="ECO:0000256" key="6">
    <source>
        <dbReference type="ARBA" id="ARBA00029440"/>
    </source>
</evidence>
<feature type="non-terminal residue" evidence="8">
    <location>
        <position position="85"/>
    </location>
</feature>
<protein>
    <submittedName>
        <fullName evidence="8">Asd/ArgC dimerization domain-containing protein</fullName>
    </submittedName>
</protein>
<dbReference type="SUPFAM" id="SSF55347">
    <property type="entry name" value="Glyceraldehyde-3-phosphate dehydrogenase-like, C-terminal domain"/>
    <property type="match status" value="1"/>
</dbReference>
<dbReference type="RefSeq" id="WP_336559275.1">
    <property type="nucleotide sequence ID" value="NZ_JBBAYM010000608.1"/>
</dbReference>
<dbReference type="Proteomes" id="UP001365781">
    <property type="component" value="Unassembled WGS sequence"/>
</dbReference>
<dbReference type="InterPro" id="IPR012280">
    <property type="entry name" value="Semialdhyde_DH_dimer_dom"/>
</dbReference>